<reference evidence="3 4" key="1">
    <citation type="submission" date="2021-11" db="EMBL/GenBank/DDBJ databases">
        <title>Draft genome sequence of Actinomycetospora sp. SF1 isolated from the rhizosphere soil.</title>
        <authorList>
            <person name="Duangmal K."/>
            <person name="Chantavorakit T."/>
        </authorList>
    </citation>
    <scope>NUCLEOTIDE SEQUENCE [LARGE SCALE GENOMIC DNA]</scope>
    <source>
        <strain evidence="3 4">TBRC 5722</strain>
    </source>
</reference>
<dbReference type="RefSeq" id="WP_230731672.1">
    <property type="nucleotide sequence ID" value="NZ_JAJNDB010000001.1"/>
</dbReference>
<evidence type="ECO:0000259" key="1">
    <source>
        <dbReference type="PROSITE" id="PS51736"/>
    </source>
</evidence>
<gene>
    <name evidence="3" type="ORF">LQ327_08805</name>
</gene>
<dbReference type="InterPro" id="IPR006119">
    <property type="entry name" value="Resolv_N"/>
</dbReference>
<dbReference type="Gene3D" id="3.40.50.1390">
    <property type="entry name" value="Resolvase, N-terminal catalytic domain"/>
    <property type="match status" value="1"/>
</dbReference>
<feature type="domain" description="Recombinase" evidence="2">
    <location>
        <begin position="164"/>
        <end position="267"/>
    </location>
</feature>
<dbReference type="Pfam" id="PF13408">
    <property type="entry name" value="Zn_ribbon_recom"/>
    <property type="match status" value="1"/>
</dbReference>
<dbReference type="PROSITE" id="PS51736">
    <property type="entry name" value="RECOMBINASES_3"/>
    <property type="match status" value="1"/>
</dbReference>
<dbReference type="InterPro" id="IPR050639">
    <property type="entry name" value="SSR_resolvase"/>
</dbReference>
<evidence type="ECO:0000259" key="2">
    <source>
        <dbReference type="PROSITE" id="PS51737"/>
    </source>
</evidence>
<dbReference type="InterPro" id="IPR038109">
    <property type="entry name" value="DNA_bind_recomb_sf"/>
</dbReference>
<sequence length="473" mass="52249">MPADKLTRAAIYCRISQDRIGAGLGVERQREECQELAERLGWTVSGVYVDNDISAFSGKRRPQYDRLLADIREGRVDAVIAWHTDRLHRSPIELETYISASERHGTLTHTVRAGSLDLNTPSGRMVARMLGAAARQESEHKGERIAAARAQAAREGRWQGGIRPFGFEADGVTLRPQEAAEIRRAADSILAGGSLRGVVLDLNGRGVLTSTGRTWHSRTLKSMLIRPRNSAQLVYHGEVTGQAPWREIISPDERLRIQQLLADPARRTSTGNQVKWLLSGLAFCGVCGSQRIVCNTSGGSRPGQYRPPAYRCGARELVKRSNHLVRHQPNVDKLVTETVLARLEREDARELITTTDAAVDTAAITAEIETIRERRTSLAEMAADGLMSPAEYRVALTRMSERTSELEAQLLSVPTSSPLAVLVNAEDVHEVWEGLDLGRKRAVIDALMTVTLMPSKNRGPVFDAESVDITWKM</sequence>
<dbReference type="PROSITE" id="PS51737">
    <property type="entry name" value="RECOMBINASE_DNA_BIND"/>
    <property type="match status" value="1"/>
</dbReference>
<evidence type="ECO:0000313" key="3">
    <source>
        <dbReference type="EMBL" id="MCD2193480.1"/>
    </source>
</evidence>
<dbReference type="InterPro" id="IPR011109">
    <property type="entry name" value="DNA_bind_recombinase_dom"/>
</dbReference>
<dbReference type="CDD" id="cd00338">
    <property type="entry name" value="Ser_Recombinase"/>
    <property type="match status" value="1"/>
</dbReference>
<dbReference type="PANTHER" id="PTHR30461:SF23">
    <property type="entry name" value="DNA RECOMBINASE-RELATED"/>
    <property type="match status" value="1"/>
</dbReference>
<keyword evidence="4" id="KW-1185">Reference proteome</keyword>
<feature type="domain" description="Resolvase/invertase-type recombinase catalytic" evidence="1">
    <location>
        <begin position="8"/>
        <end position="156"/>
    </location>
</feature>
<dbReference type="SMART" id="SM00857">
    <property type="entry name" value="Resolvase"/>
    <property type="match status" value="1"/>
</dbReference>
<proteinExistence type="predicted"/>
<name>A0ABS8P5E6_9PSEU</name>
<dbReference type="Proteomes" id="UP001199469">
    <property type="component" value="Unassembled WGS sequence"/>
</dbReference>
<dbReference type="Pfam" id="PF07508">
    <property type="entry name" value="Recombinase"/>
    <property type="match status" value="1"/>
</dbReference>
<dbReference type="Pfam" id="PF00239">
    <property type="entry name" value="Resolvase"/>
    <property type="match status" value="1"/>
</dbReference>
<dbReference type="EMBL" id="JAJNDB010000001">
    <property type="protein sequence ID" value="MCD2193480.1"/>
    <property type="molecule type" value="Genomic_DNA"/>
</dbReference>
<dbReference type="PANTHER" id="PTHR30461">
    <property type="entry name" value="DNA-INVERTASE FROM LAMBDOID PROPHAGE"/>
    <property type="match status" value="1"/>
</dbReference>
<protein>
    <submittedName>
        <fullName evidence="3">Recombinase family protein</fullName>
    </submittedName>
</protein>
<dbReference type="InterPro" id="IPR025827">
    <property type="entry name" value="Zn_ribbon_recom_dom"/>
</dbReference>
<organism evidence="3 4">
    <name type="scientific">Actinomycetospora endophytica</name>
    <dbReference type="NCBI Taxonomy" id="2291215"/>
    <lineage>
        <taxon>Bacteria</taxon>
        <taxon>Bacillati</taxon>
        <taxon>Actinomycetota</taxon>
        <taxon>Actinomycetes</taxon>
        <taxon>Pseudonocardiales</taxon>
        <taxon>Pseudonocardiaceae</taxon>
        <taxon>Actinomycetospora</taxon>
    </lineage>
</organism>
<dbReference type="InterPro" id="IPR036162">
    <property type="entry name" value="Resolvase-like_N_sf"/>
</dbReference>
<dbReference type="Gene3D" id="3.90.1750.20">
    <property type="entry name" value="Putative Large Serine Recombinase, Chain B, Domain 2"/>
    <property type="match status" value="1"/>
</dbReference>
<evidence type="ECO:0000313" key="4">
    <source>
        <dbReference type="Proteomes" id="UP001199469"/>
    </source>
</evidence>
<dbReference type="SUPFAM" id="SSF53041">
    <property type="entry name" value="Resolvase-like"/>
    <property type="match status" value="1"/>
</dbReference>
<comment type="caution">
    <text evidence="3">The sequence shown here is derived from an EMBL/GenBank/DDBJ whole genome shotgun (WGS) entry which is preliminary data.</text>
</comment>
<accession>A0ABS8P5E6</accession>